<dbReference type="PROSITE" id="PS50157">
    <property type="entry name" value="ZINC_FINGER_C2H2_2"/>
    <property type="match status" value="2"/>
</dbReference>
<dbReference type="InterPro" id="IPR013087">
    <property type="entry name" value="Znf_C2H2_type"/>
</dbReference>
<keyword evidence="3 6" id="KW-0863">Zinc-finger</keyword>
<feature type="compositionally biased region" description="Basic and acidic residues" evidence="7">
    <location>
        <begin position="266"/>
        <end position="277"/>
    </location>
</feature>
<keyword evidence="10" id="KW-1185">Reference proteome</keyword>
<dbReference type="Gene3D" id="3.30.160.60">
    <property type="entry name" value="Classic Zinc Finger"/>
    <property type="match status" value="2"/>
</dbReference>
<evidence type="ECO:0000256" key="7">
    <source>
        <dbReference type="SAM" id="MobiDB-lite"/>
    </source>
</evidence>
<accession>A0ABN9MAM8</accession>
<feature type="domain" description="C2H2-type" evidence="8">
    <location>
        <begin position="431"/>
        <end position="458"/>
    </location>
</feature>
<evidence type="ECO:0000259" key="8">
    <source>
        <dbReference type="PROSITE" id="PS50157"/>
    </source>
</evidence>
<feature type="region of interest" description="Disordered" evidence="7">
    <location>
        <begin position="208"/>
        <end position="238"/>
    </location>
</feature>
<feature type="compositionally biased region" description="Low complexity" evidence="7">
    <location>
        <begin position="218"/>
        <end position="231"/>
    </location>
</feature>
<evidence type="ECO:0000256" key="3">
    <source>
        <dbReference type="ARBA" id="ARBA00022771"/>
    </source>
</evidence>
<dbReference type="Pfam" id="PF00096">
    <property type="entry name" value="zf-C2H2"/>
    <property type="match status" value="1"/>
</dbReference>
<keyword evidence="1" id="KW-0479">Metal-binding</keyword>
<feature type="domain" description="C2H2-type" evidence="8">
    <location>
        <begin position="459"/>
        <end position="474"/>
    </location>
</feature>
<dbReference type="SUPFAM" id="SSF57667">
    <property type="entry name" value="beta-beta-alpha zinc fingers"/>
    <property type="match status" value="1"/>
</dbReference>
<dbReference type="PANTHER" id="PTHR23226:SF85">
    <property type="entry name" value="ZINC FINGER PROTEIN 397"/>
    <property type="match status" value="1"/>
</dbReference>
<keyword evidence="4" id="KW-0862">Zinc</keyword>
<feature type="region of interest" description="Disordered" evidence="7">
    <location>
        <begin position="295"/>
        <end position="339"/>
    </location>
</feature>
<evidence type="ECO:0000256" key="1">
    <source>
        <dbReference type="ARBA" id="ARBA00022723"/>
    </source>
</evidence>
<dbReference type="InterPro" id="IPR036236">
    <property type="entry name" value="Znf_C2H2_sf"/>
</dbReference>
<feature type="region of interest" description="Disordered" evidence="7">
    <location>
        <begin position="370"/>
        <end position="392"/>
    </location>
</feature>
<dbReference type="Proteomes" id="UP001176940">
    <property type="component" value="Unassembled WGS sequence"/>
</dbReference>
<organism evidence="9 10">
    <name type="scientific">Ranitomeya imitator</name>
    <name type="common">mimic poison frog</name>
    <dbReference type="NCBI Taxonomy" id="111125"/>
    <lineage>
        <taxon>Eukaryota</taxon>
        <taxon>Metazoa</taxon>
        <taxon>Chordata</taxon>
        <taxon>Craniata</taxon>
        <taxon>Vertebrata</taxon>
        <taxon>Euteleostomi</taxon>
        <taxon>Amphibia</taxon>
        <taxon>Batrachia</taxon>
        <taxon>Anura</taxon>
        <taxon>Neobatrachia</taxon>
        <taxon>Hyloidea</taxon>
        <taxon>Dendrobatidae</taxon>
        <taxon>Dendrobatinae</taxon>
        <taxon>Ranitomeya</taxon>
    </lineage>
</organism>
<feature type="region of interest" description="Disordered" evidence="7">
    <location>
        <begin position="265"/>
        <end position="284"/>
    </location>
</feature>
<dbReference type="PANTHER" id="PTHR23226">
    <property type="entry name" value="ZINC FINGER AND SCAN DOMAIN-CONTAINING"/>
    <property type="match status" value="1"/>
</dbReference>
<keyword evidence="2" id="KW-0677">Repeat</keyword>
<evidence type="ECO:0000313" key="9">
    <source>
        <dbReference type="EMBL" id="CAJ0960305.1"/>
    </source>
</evidence>
<protein>
    <recommendedName>
        <fullName evidence="8">C2H2-type domain-containing protein</fullName>
    </recommendedName>
</protein>
<proteinExistence type="predicted"/>
<name>A0ABN9MAM8_9NEOB</name>
<evidence type="ECO:0000256" key="4">
    <source>
        <dbReference type="ARBA" id="ARBA00022833"/>
    </source>
</evidence>
<dbReference type="Pfam" id="PF13843">
    <property type="entry name" value="DDE_Tnp_1_7"/>
    <property type="match status" value="1"/>
</dbReference>
<dbReference type="InterPro" id="IPR029526">
    <property type="entry name" value="PGBD"/>
</dbReference>
<reference evidence="9" key="1">
    <citation type="submission" date="2023-07" db="EMBL/GenBank/DDBJ databases">
        <authorList>
            <person name="Stuckert A."/>
        </authorList>
    </citation>
    <scope>NUCLEOTIDE SEQUENCE</scope>
</reference>
<dbReference type="SMART" id="SM00355">
    <property type="entry name" value="ZnF_C2H2"/>
    <property type="match status" value="1"/>
</dbReference>
<keyword evidence="5" id="KW-0238">DNA-binding</keyword>
<evidence type="ECO:0000256" key="6">
    <source>
        <dbReference type="PROSITE-ProRule" id="PRU00042"/>
    </source>
</evidence>
<feature type="compositionally biased region" description="Basic and acidic residues" evidence="7">
    <location>
        <begin position="1"/>
        <end position="20"/>
    </location>
</feature>
<gene>
    <name evidence="9" type="ORF">RIMI_LOCUS17208261</name>
</gene>
<dbReference type="EMBL" id="CAUEEQ010049681">
    <property type="protein sequence ID" value="CAJ0960305.1"/>
    <property type="molecule type" value="Genomic_DNA"/>
</dbReference>
<dbReference type="PROSITE" id="PS00028">
    <property type="entry name" value="ZINC_FINGER_C2H2_1"/>
    <property type="match status" value="1"/>
</dbReference>
<evidence type="ECO:0000256" key="2">
    <source>
        <dbReference type="ARBA" id="ARBA00022737"/>
    </source>
</evidence>
<feature type="compositionally biased region" description="Basic and acidic residues" evidence="7">
    <location>
        <begin position="295"/>
        <end position="318"/>
    </location>
</feature>
<sequence>MTRPGKENQEANPDLDHDTNQLHGAVSSSEMVKWQQSVVAPHFIWHPPCMNTRYPEGVKEPYHMRSACTGWGVLVARAQRQRNGGPLFLFMRSDRNDELVHLLLDKCYHLYVDNFYTSIRLFKTLSANGNVCGIVRKHKGGLPKPLIGQLLRKGERRAQCSDNVRDVLISITNHCDNSSYITARSTTTEVPKPDRILDYNTRITKGWIQEEKSTREMSPSSVSPGLSGGESQHPGEHQGEDLIDIKVEVIDEVEETIAIWAVQQDGSRRRNPPERCPRPLYPQDCPEENHNILEEHQEEDSTKNKVKEETEEEVKTRGDQPCVSDGKEEIPGDVSTGNPCENNGLSLNCKNEDIRKHSNGENLIALHEPPGLHSTSLSYSPPTHEEPSPEQSCIVTTFPGDKVDTRFQCDKQLTKTSDFLTQKKHKGEKPYSCSECGKFFISKSKFVIHQRIHTGEKPFSCSECGKAFTDKGSLGTLDPTPPNAGTITFLNPVPFHQNRYFDIIAVLLSNRHTQNLL</sequence>
<comment type="caution">
    <text evidence="9">The sequence shown here is derived from an EMBL/GenBank/DDBJ whole genome shotgun (WGS) entry which is preliminary data.</text>
</comment>
<feature type="region of interest" description="Disordered" evidence="7">
    <location>
        <begin position="1"/>
        <end position="21"/>
    </location>
</feature>
<evidence type="ECO:0000313" key="10">
    <source>
        <dbReference type="Proteomes" id="UP001176940"/>
    </source>
</evidence>
<evidence type="ECO:0000256" key="5">
    <source>
        <dbReference type="ARBA" id="ARBA00023125"/>
    </source>
</evidence>